<organism evidence="6 7">
    <name type="scientific">Tamaricihabitans halophyticus</name>
    <dbReference type="NCBI Taxonomy" id="1262583"/>
    <lineage>
        <taxon>Bacteria</taxon>
        <taxon>Bacillati</taxon>
        <taxon>Actinomycetota</taxon>
        <taxon>Actinomycetes</taxon>
        <taxon>Pseudonocardiales</taxon>
        <taxon>Pseudonocardiaceae</taxon>
        <taxon>Tamaricihabitans</taxon>
    </lineage>
</organism>
<dbReference type="GO" id="GO:0004300">
    <property type="term" value="F:enoyl-CoA hydratase activity"/>
    <property type="evidence" value="ECO:0007669"/>
    <property type="project" value="UniProtKB-EC"/>
</dbReference>
<evidence type="ECO:0000313" key="7">
    <source>
        <dbReference type="Proteomes" id="UP000294911"/>
    </source>
</evidence>
<dbReference type="PANTHER" id="PTHR11941:SF54">
    <property type="entry name" value="ENOYL-COA HYDRATASE, MITOCHONDRIAL"/>
    <property type="match status" value="1"/>
</dbReference>
<evidence type="ECO:0000256" key="3">
    <source>
        <dbReference type="ARBA" id="ARBA00023709"/>
    </source>
</evidence>
<dbReference type="GO" id="GO:0006635">
    <property type="term" value="P:fatty acid beta-oxidation"/>
    <property type="evidence" value="ECO:0007669"/>
    <property type="project" value="TreeGrafter"/>
</dbReference>
<comment type="catalytic activity">
    <reaction evidence="4">
        <text>a 4-saturated-(3S)-3-hydroxyacyl-CoA = a (3E)-enoyl-CoA + H2O</text>
        <dbReference type="Rhea" id="RHEA:20724"/>
        <dbReference type="ChEBI" id="CHEBI:15377"/>
        <dbReference type="ChEBI" id="CHEBI:58521"/>
        <dbReference type="ChEBI" id="CHEBI:137480"/>
        <dbReference type="EC" id="4.2.1.17"/>
    </reaction>
</comment>
<accession>A0A4R2QFC7</accession>
<dbReference type="EMBL" id="SLXQ01000011">
    <property type="protein sequence ID" value="TCP47830.1"/>
    <property type="molecule type" value="Genomic_DNA"/>
</dbReference>
<proteinExistence type="inferred from homology"/>
<dbReference type="CDD" id="cd06558">
    <property type="entry name" value="crotonase-like"/>
    <property type="match status" value="1"/>
</dbReference>
<dbReference type="InterPro" id="IPR029045">
    <property type="entry name" value="ClpP/crotonase-like_dom_sf"/>
</dbReference>
<keyword evidence="2" id="KW-0456">Lyase</keyword>
<evidence type="ECO:0000256" key="5">
    <source>
        <dbReference type="RuleBase" id="RU003707"/>
    </source>
</evidence>
<dbReference type="SUPFAM" id="SSF52096">
    <property type="entry name" value="ClpP/crotonase"/>
    <property type="match status" value="1"/>
</dbReference>
<evidence type="ECO:0000256" key="4">
    <source>
        <dbReference type="ARBA" id="ARBA00023717"/>
    </source>
</evidence>
<dbReference type="Pfam" id="PF00378">
    <property type="entry name" value="ECH_1"/>
    <property type="match status" value="1"/>
</dbReference>
<dbReference type="Gene3D" id="1.10.12.10">
    <property type="entry name" value="Lyase 2-enoyl-coa Hydratase, Chain A, domain 2"/>
    <property type="match status" value="1"/>
</dbReference>
<dbReference type="Proteomes" id="UP000294911">
    <property type="component" value="Unassembled WGS sequence"/>
</dbReference>
<reference evidence="6 7" key="1">
    <citation type="submission" date="2019-03" db="EMBL/GenBank/DDBJ databases">
        <title>Genomic Encyclopedia of Type Strains, Phase IV (KMG-IV): sequencing the most valuable type-strain genomes for metagenomic binning, comparative biology and taxonomic classification.</title>
        <authorList>
            <person name="Goeker M."/>
        </authorList>
    </citation>
    <scope>NUCLEOTIDE SEQUENCE [LARGE SCALE GENOMIC DNA]</scope>
    <source>
        <strain evidence="6 7">DSM 45765</strain>
    </source>
</reference>
<comment type="similarity">
    <text evidence="1 5">Belongs to the enoyl-CoA hydratase/isomerase family.</text>
</comment>
<gene>
    <name evidence="6" type="ORF">EV191_11135</name>
</gene>
<dbReference type="Gene3D" id="3.90.226.10">
    <property type="entry name" value="2-enoyl-CoA Hydratase, Chain A, domain 1"/>
    <property type="match status" value="1"/>
</dbReference>
<dbReference type="InterPro" id="IPR018376">
    <property type="entry name" value="Enoyl-CoA_hyd/isom_CS"/>
</dbReference>
<dbReference type="OrthoDB" id="9775794at2"/>
<dbReference type="InterPro" id="IPR001753">
    <property type="entry name" value="Enoyl-CoA_hydra/iso"/>
</dbReference>
<dbReference type="InterPro" id="IPR014748">
    <property type="entry name" value="Enoyl-CoA_hydra_C"/>
</dbReference>
<sequence>MADEQEQDAVLVSSNNGITTISINRPKQLNTINDAVIEGLHNAWHTFNASDDRCAILTGVGAKAFCAGADLGSFRGEMWESIPNVGVRVDKPVIAAVNGYCVGGGCVLMLYCDLAIAGESAQFWYPEAQVGFTGGVVTGIASRMPLKFAMEFALLGERIGPEQARQMGMLNRVTADDEVLASAERMARTLCDSAPLVVKALKGLMLDTVSRSPLEVAGVARGQLAEVLHSADRQEGIAAFREKRAPKFQGK</sequence>
<comment type="catalytic activity">
    <reaction evidence="3">
        <text>a (3S)-3-hydroxyacyl-CoA = a (2E)-enoyl-CoA + H2O</text>
        <dbReference type="Rhea" id="RHEA:16105"/>
        <dbReference type="ChEBI" id="CHEBI:15377"/>
        <dbReference type="ChEBI" id="CHEBI:57318"/>
        <dbReference type="ChEBI" id="CHEBI:58856"/>
        <dbReference type="EC" id="4.2.1.17"/>
    </reaction>
</comment>
<dbReference type="AlphaFoldDB" id="A0A4R2QFC7"/>
<evidence type="ECO:0000256" key="2">
    <source>
        <dbReference type="ARBA" id="ARBA00023239"/>
    </source>
</evidence>
<evidence type="ECO:0000256" key="1">
    <source>
        <dbReference type="ARBA" id="ARBA00005254"/>
    </source>
</evidence>
<dbReference type="PROSITE" id="PS00166">
    <property type="entry name" value="ENOYL_COA_HYDRATASE"/>
    <property type="match status" value="1"/>
</dbReference>
<name>A0A4R2QFC7_9PSEU</name>
<keyword evidence="7" id="KW-1185">Reference proteome</keyword>
<dbReference type="RefSeq" id="WP_132878974.1">
    <property type="nucleotide sequence ID" value="NZ_SLXQ01000011.1"/>
</dbReference>
<comment type="caution">
    <text evidence="6">The sequence shown here is derived from an EMBL/GenBank/DDBJ whole genome shotgun (WGS) entry which is preliminary data.</text>
</comment>
<dbReference type="PANTHER" id="PTHR11941">
    <property type="entry name" value="ENOYL-COA HYDRATASE-RELATED"/>
    <property type="match status" value="1"/>
</dbReference>
<protein>
    <submittedName>
        <fullName evidence="6">Enoyl-CoA hydratase/carnithine racemase</fullName>
    </submittedName>
</protein>
<evidence type="ECO:0000313" key="6">
    <source>
        <dbReference type="EMBL" id="TCP47830.1"/>
    </source>
</evidence>